<feature type="region of interest" description="Disordered" evidence="1">
    <location>
        <begin position="1"/>
        <end position="39"/>
    </location>
</feature>
<dbReference type="EMBL" id="OFTC01000028">
    <property type="protein sequence ID" value="SOZ37053.1"/>
    <property type="molecule type" value="Genomic_DNA"/>
</dbReference>
<organism evidence="2 3">
    <name type="scientific">Cupriavidus neocaledonicus</name>
    <dbReference type="NCBI Taxonomy" id="1040979"/>
    <lineage>
        <taxon>Bacteria</taxon>
        <taxon>Pseudomonadati</taxon>
        <taxon>Pseudomonadota</taxon>
        <taxon>Betaproteobacteria</taxon>
        <taxon>Burkholderiales</taxon>
        <taxon>Burkholderiaceae</taxon>
        <taxon>Cupriavidus</taxon>
    </lineage>
</organism>
<evidence type="ECO:0000256" key="1">
    <source>
        <dbReference type="SAM" id="MobiDB-lite"/>
    </source>
</evidence>
<evidence type="ECO:0000313" key="3">
    <source>
        <dbReference type="Proteomes" id="UP000256710"/>
    </source>
</evidence>
<keyword evidence="3" id="KW-1185">Reference proteome</keyword>
<evidence type="ECO:0000313" key="2">
    <source>
        <dbReference type="EMBL" id="SOZ37053.1"/>
    </source>
</evidence>
<accession>A0ABY1V475</accession>
<name>A0ABY1V475_9BURK</name>
<feature type="region of interest" description="Disordered" evidence="1">
    <location>
        <begin position="51"/>
        <end position="72"/>
    </location>
</feature>
<proteinExistence type="predicted"/>
<gene>
    <name evidence="2" type="ORF">CBM2605_A60297</name>
</gene>
<protein>
    <submittedName>
        <fullName evidence="2">Uncharacterized protein</fullName>
    </submittedName>
</protein>
<sequence>MADHDAPRKAQTGPRASGDRRPPCPTPHQRRGAGVFRETPKCGNVRNVCYNRHAITPEPVTNGQDQRRPTRG</sequence>
<dbReference type="Proteomes" id="UP000256710">
    <property type="component" value="Unassembled WGS sequence"/>
</dbReference>
<reference evidence="2 3" key="1">
    <citation type="submission" date="2018-01" db="EMBL/GenBank/DDBJ databases">
        <authorList>
            <person name="Clerissi C."/>
        </authorList>
    </citation>
    <scope>NUCLEOTIDE SEQUENCE [LARGE SCALE GENOMIC DNA]</scope>
    <source>
        <strain evidence="2">Cupriavidus taiwanensis STM 6082</strain>
    </source>
</reference>
<comment type="caution">
    <text evidence="2">The sequence shown here is derived from an EMBL/GenBank/DDBJ whole genome shotgun (WGS) entry which is preliminary data.</text>
</comment>